<dbReference type="RefSeq" id="WP_086614836.1">
    <property type="nucleotide sequence ID" value="NZ_MTPX02000035.1"/>
</dbReference>
<dbReference type="PANTHER" id="PTHR40275:SF1">
    <property type="entry name" value="SSL7038 PROTEIN"/>
    <property type="match status" value="1"/>
</dbReference>
<accession>A0ABX4MBZ8</accession>
<comment type="caution">
    <text evidence="1">The sequence shown here is derived from an EMBL/GenBank/DDBJ whole genome shotgun (WGS) entry which is preliminary data.</text>
</comment>
<organism evidence="1 2">
    <name type="scientific">Actinomyces ruminis</name>
    <dbReference type="NCBI Taxonomy" id="1937003"/>
    <lineage>
        <taxon>Bacteria</taxon>
        <taxon>Bacillati</taxon>
        <taxon>Actinomycetota</taxon>
        <taxon>Actinomycetes</taxon>
        <taxon>Actinomycetales</taxon>
        <taxon>Actinomycetaceae</taxon>
        <taxon>Actinomyces</taxon>
    </lineage>
</organism>
<dbReference type="InterPro" id="IPR010982">
    <property type="entry name" value="Lambda_DNA-bd_dom_sf"/>
</dbReference>
<dbReference type="Pfam" id="PF21716">
    <property type="entry name" value="dnstrm_HI1420"/>
    <property type="match status" value="1"/>
</dbReference>
<evidence type="ECO:0000313" key="2">
    <source>
        <dbReference type="Proteomes" id="UP000194577"/>
    </source>
</evidence>
<reference evidence="1 2" key="1">
    <citation type="submission" date="2017-10" db="EMBL/GenBank/DDBJ databases">
        <title>Draft genome sequence of cellulolytic Actinomyces sp CtC72 isolated from cattle rumen fluid.</title>
        <authorList>
            <person name="Joshi A.J."/>
            <person name="Vasudevan G."/>
            <person name="Lanjekar V.B."/>
            <person name="Hivarkar S."/>
            <person name="Engineer A."/>
            <person name="Pore S.D."/>
            <person name="Dhakephalkar P.K."/>
            <person name="Dagar S."/>
        </authorList>
    </citation>
    <scope>NUCLEOTIDE SEQUENCE [LARGE SCALE GENOMIC DNA]</scope>
    <source>
        <strain evidence="2">CtC72</strain>
    </source>
</reference>
<keyword evidence="2" id="KW-1185">Reference proteome</keyword>
<sequence>MSLIRWDASDYLDDDDAIIAYLNEAAAQDDPKLLQAALGDIARAKGMSGITEQIGVGRESLYKSLSDAGNPSFQTVARVVRALGGRITITTAA</sequence>
<dbReference type="InterPro" id="IPR014057">
    <property type="entry name" value="HI1420"/>
</dbReference>
<dbReference type="EMBL" id="MTPX02000035">
    <property type="protein sequence ID" value="PHP52985.1"/>
    <property type="molecule type" value="Genomic_DNA"/>
</dbReference>
<dbReference type="PANTHER" id="PTHR40275">
    <property type="entry name" value="SSL7038 PROTEIN"/>
    <property type="match status" value="1"/>
</dbReference>
<dbReference type="NCBIfam" id="TIGR02684">
    <property type="entry name" value="dnstrm_HI1420"/>
    <property type="match status" value="1"/>
</dbReference>
<evidence type="ECO:0000313" key="1">
    <source>
        <dbReference type="EMBL" id="PHP52985.1"/>
    </source>
</evidence>
<dbReference type="SUPFAM" id="SSF47413">
    <property type="entry name" value="lambda repressor-like DNA-binding domains"/>
    <property type="match status" value="1"/>
</dbReference>
<proteinExistence type="predicted"/>
<name>A0ABX4MBZ8_9ACTO</name>
<dbReference type="Proteomes" id="UP000194577">
    <property type="component" value="Unassembled WGS sequence"/>
</dbReference>
<protein>
    <submittedName>
        <fullName evidence="1">Addiction module antidote protein</fullName>
    </submittedName>
</protein>
<gene>
    <name evidence="1" type="ORF">BW737_005580</name>
</gene>